<feature type="non-terminal residue" evidence="1">
    <location>
        <position position="86"/>
    </location>
</feature>
<proteinExistence type="predicted"/>
<reference evidence="1" key="1">
    <citation type="journal article" date="2023" name="IScience">
        <title>Live-bearing cockroach genome reveals convergent evolutionary mechanisms linked to viviparity in insects and beyond.</title>
        <authorList>
            <person name="Fouks B."/>
            <person name="Harrison M.C."/>
            <person name="Mikhailova A.A."/>
            <person name="Marchal E."/>
            <person name="English S."/>
            <person name="Carruthers M."/>
            <person name="Jennings E.C."/>
            <person name="Chiamaka E.L."/>
            <person name="Frigard R.A."/>
            <person name="Pippel M."/>
            <person name="Attardo G.M."/>
            <person name="Benoit J.B."/>
            <person name="Bornberg-Bauer E."/>
            <person name="Tobe S.S."/>
        </authorList>
    </citation>
    <scope>NUCLEOTIDE SEQUENCE</scope>
    <source>
        <strain evidence="1">Stay&amp;Tobe</strain>
    </source>
</reference>
<dbReference type="Proteomes" id="UP001233999">
    <property type="component" value="Unassembled WGS sequence"/>
</dbReference>
<comment type="caution">
    <text evidence="1">The sequence shown here is derived from an EMBL/GenBank/DDBJ whole genome shotgun (WGS) entry which is preliminary data.</text>
</comment>
<dbReference type="AlphaFoldDB" id="A0AAD8A5Y5"/>
<sequence length="86" mass="9439">KFTGTCVACMGMIVWTVAMSPGGIVTEVASCHSLQTSQTLTLNFFMTMLAPMLLLSCGRHIETDTICFTNLIFIKMDIPLFALLVF</sequence>
<reference evidence="1" key="2">
    <citation type="submission" date="2023-05" db="EMBL/GenBank/DDBJ databases">
        <authorList>
            <person name="Fouks B."/>
        </authorList>
    </citation>
    <scope>NUCLEOTIDE SEQUENCE</scope>
    <source>
        <strain evidence="1">Stay&amp;Tobe</strain>
        <tissue evidence="1">Testes</tissue>
    </source>
</reference>
<evidence type="ECO:0000313" key="1">
    <source>
        <dbReference type="EMBL" id="KAJ9593089.1"/>
    </source>
</evidence>
<accession>A0AAD8A5Y5</accession>
<feature type="non-terminal residue" evidence="1">
    <location>
        <position position="1"/>
    </location>
</feature>
<protein>
    <submittedName>
        <fullName evidence="1">Uncharacterized protein</fullName>
    </submittedName>
</protein>
<keyword evidence="2" id="KW-1185">Reference proteome</keyword>
<organism evidence="1 2">
    <name type="scientific">Diploptera punctata</name>
    <name type="common">Pacific beetle cockroach</name>
    <dbReference type="NCBI Taxonomy" id="6984"/>
    <lineage>
        <taxon>Eukaryota</taxon>
        <taxon>Metazoa</taxon>
        <taxon>Ecdysozoa</taxon>
        <taxon>Arthropoda</taxon>
        <taxon>Hexapoda</taxon>
        <taxon>Insecta</taxon>
        <taxon>Pterygota</taxon>
        <taxon>Neoptera</taxon>
        <taxon>Polyneoptera</taxon>
        <taxon>Dictyoptera</taxon>
        <taxon>Blattodea</taxon>
        <taxon>Blaberoidea</taxon>
        <taxon>Blaberidae</taxon>
        <taxon>Diplopterinae</taxon>
        <taxon>Diploptera</taxon>
    </lineage>
</organism>
<evidence type="ECO:0000313" key="2">
    <source>
        <dbReference type="Proteomes" id="UP001233999"/>
    </source>
</evidence>
<name>A0AAD8A5Y5_DIPPU</name>
<gene>
    <name evidence="1" type="ORF">L9F63_027669</name>
</gene>
<dbReference type="EMBL" id="JASPKZ010003649">
    <property type="protein sequence ID" value="KAJ9593089.1"/>
    <property type="molecule type" value="Genomic_DNA"/>
</dbReference>